<comment type="caution">
    <text evidence="6">The sequence shown here is derived from an EMBL/GenBank/DDBJ whole genome shotgun (WGS) entry which is preliminary data.</text>
</comment>
<evidence type="ECO:0000313" key="6">
    <source>
        <dbReference type="EMBL" id="MZR13715.1"/>
    </source>
</evidence>
<dbReference type="GO" id="GO:0005829">
    <property type="term" value="C:cytosol"/>
    <property type="evidence" value="ECO:0007669"/>
    <property type="project" value="TreeGrafter"/>
</dbReference>
<dbReference type="Pfam" id="PF07804">
    <property type="entry name" value="HipA_C"/>
    <property type="match status" value="1"/>
</dbReference>
<dbReference type="InterPro" id="IPR052028">
    <property type="entry name" value="HipA_Ser/Thr_kinase"/>
</dbReference>
<dbReference type="InterPro" id="IPR012893">
    <property type="entry name" value="HipA-like_C"/>
</dbReference>
<dbReference type="RefSeq" id="WP_161351852.1">
    <property type="nucleotide sequence ID" value="NZ_WTUX01000014.1"/>
</dbReference>
<organism evidence="6 7">
    <name type="scientific">Maritimibacter harenae</name>
    <dbReference type="NCBI Taxonomy" id="2606218"/>
    <lineage>
        <taxon>Bacteria</taxon>
        <taxon>Pseudomonadati</taxon>
        <taxon>Pseudomonadota</taxon>
        <taxon>Alphaproteobacteria</taxon>
        <taxon>Rhodobacterales</taxon>
        <taxon>Roseobacteraceae</taxon>
        <taxon>Maritimibacter</taxon>
    </lineage>
</organism>
<name>A0A845M0Z6_9RHOB</name>
<evidence type="ECO:0000256" key="1">
    <source>
        <dbReference type="ARBA" id="ARBA00010164"/>
    </source>
</evidence>
<feature type="domain" description="HipA N-terminal subdomain 1" evidence="5">
    <location>
        <begin position="15"/>
        <end position="89"/>
    </location>
</feature>
<evidence type="ECO:0000259" key="4">
    <source>
        <dbReference type="Pfam" id="PF07804"/>
    </source>
</evidence>
<evidence type="ECO:0000256" key="2">
    <source>
        <dbReference type="ARBA" id="ARBA00022679"/>
    </source>
</evidence>
<feature type="domain" description="HipA-like C-terminal" evidence="4">
    <location>
        <begin position="172"/>
        <end position="381"/>
    </location>
</feature>
<proteinExistence type="inferred from homology"/>
<dbReference type="GO" id="GO:0004674">
    <property type="term" value="F:protein serine/threonine kinase activity"/>
    <property type="evidence" value="ECO:0007669"/>
    <property type="project" value="TreeGrafter"/>
</dbReference>
<reference evidence="6 7" key="1">
    <citation type="submission" date="2019-12" db="EMBL/GenBank/DDBJ databases">
        <title>Maritimibacter sp. nov. sp. isolated from sea sand.</title>
        <authorList>
            <person name="Kim J."/>
            <person name="Jeong S.E."/>
            <person name="Jung H.S."/>
            <person name="Jeon C.O."/>
        </authorList>
    </citation>
    <scope>NUCLEOTIDE SEQUENCE [LARGE SCALE GENOMIC DNA]</scope>
    <source>
        <strain evidence="6 7">DP07</strain>
    </source>
</reference>
<evidence type="ECO:0000256" key="3">
    <source>
        <dbReference type="ARBA" id="ARBA00022777"/>
    </source>
</evidence>
<dbReference type="InterPro" id="IPR017508">
    <property type="entry name" value="HipA_N1"/>
</dbReference>
<dbReference type="AlphaFoldDB" id="A0A845M0Z6"/>
<gene>
    <name evidence="6" type="ORF">GQE99_11880</name>
</gene>
<accession>A0A845M0Z6</accession>
<keyword evidence="2" id="KW-0808">Transferase</keyword>
<keyword evidence="7" id="KW-1185">Reference proteome</keyword>
<dbReference type="EMBL" id="WTUX01000014">
    <property type="protein sequence ID" value="MZR13715.1"/>
    <property type="molecule type" value="Genomic_DNA"/>
</dbReference>
<dbReference type="PANTHER" id="PTHR37419">
    <property type="entry name" value="SERINE/THREONINE-PROTEIN KINASE TOXIN HIPA"/>
    <property type="match status" value="1"/>
</dbReference>
<keyword evidence="3" id="KW-0418">Kinase</keyword>
<dbReference type="Pfam" id="PF13657">
    <property type="entry name" value="Couple_hipA"/>
    <property type="match status" value="1"/>
</dbReference>
<dbReference type="Proteomes" id="UP000467322">
    <property type="component" value="Unassembled WGS sequence"/>
</dbReference>
<evidence type="ECO:0000259" key="5">
    <source>
        <dbReference type="Pfam" id="PF13657"/>
    </source>
</evidence>
<sequence>MSPRIEIHIDWEAGRTLLGHMRRKPSRGGEILSFAYAQDWLDHPFRFALDPELPLTPGEYHPANGQMFGTIGDSAPDRWGQDLMRRRERRMAEVEGRRPQALQDVDFLLGVADISRIGAMRFREEGTDDFLAPRDDGVPGLVELGRLLEASDRIQSDKFDDEDLRMIFAPGSSLGGARPKASVIDTRGNLMIAKFPKVDDSYDVEIWEAVALTLAARAGINVAPFELKSVGGRNVLLSHRFDRRGETRVPFISAMALTEHRDGDEDTSYLELAEVLSAEGAHPKRDREELFRRIGFSILVSNVDDHLRNHGFLREGAAGWVLSPAYDVNPVPPDLKAPILSTAIDFDDRTADVGLLLETAGEYGIQTARAKAILREIAVATGAWAEVAARLTARAADIKAMEGAFEHDRRETALRI</sequence>
<evidence type="ECO:0000313" key="7">
    <source>
        <dbReference type="Proteomes" id="UP000467322"/>
    </source>
</evidence>
<protein>
    <submittedName>
        <fullName evidence="6">Type II toxin-antitoxin system HipA family toxin</fullName>
    </submittedName>
</protein>
<dbReference type="PANTHER" id="PTHR37419:SF8">
    <property type="entry name" value="TOXIN YJJJ"/>
    <property type="match status" value="1"/>
</dbReference>
<comment type="similarity">
    <text evidence="1">Belongs to the HipA Ser/Thr kinase family.</text>
</comment>